<reference evidence="13" key="1">
    <citation type="submission" date="2018-05" db="EMBL/GenBank/DDBJ databases">
        <authorList>
            <person name="Strepis N."/>
        </authorList>
    </citation>
    <scope>NUCLEOTIDE SEQUENCE [LARGE SCALE GENOMIC DNA]</scope>
</reference>
<keyword evidence="5" id="KW-0028">Amino-acid biosynthesis</keyword>
<accession>A0A383TEY5</accession>
<dbReference type="EMBL" id="UNRR01000022">
    <property type="protein sequence ID" value="SYZ78932.1"/>
    <property type="molecule type" value="Genomic_DNA"/>
</dbReference>
<dbReference type="GO" id="GO:0005737">
    <property type="term" value="C:cytoplasm"/>
    <property type="evidence" value="ECO:0007669"/>
    <property type="project" value="TreeGrafter"/>
</dbReference>
<dbReference type="InterPro" id="IPR036412">
    <property type="entry name" value="HAD-like_sf"/>
</dbReference>
<dbReference type="PANTHER" id="PTHR43344">
    <property type="entry name" value="PHOSPHOSERINE PHOSPHATASE"/>
    <property type="match status" value="1"/>
</dbReference>
<keyword evidence="6" id="KW-0479">Metal-binding</keyword>
<evidence type="ECO:0000256" key="1">
    <source>
        <dbReference type="ARBA" id="ARBA00001946"/>
    </source>
</evidence>
<gene>
    <name evidence="12" type="ORF">TART1_1748</name>
</gene>
<organism evidence="12 13">
    <name type="scientific">Trichococcus shcherbakoviae</name>
    <dbReference type="NCBI Taxonomy" id="2094020"/>
    <lineage>
        <taxon>Bacteria</taxon>
        <taxon>Bacillati</taxon>
        <taxon>Bacillota</taxon>
        <taxon>Bacilli</taxon>
        <taxon>Lactobacillales</taxon>
        <taxon>Carnobacteriaceae</taxon>
        <taxon>Trichococcus</taxon>
    </lineage>
</organism>
<comment type="pathway">
    <text evidence="2">Amino-acid biosynthesis; L-serine biosynthesis; L-serine from 3-phospho-D-glycerate: step 3/3.</text>
</comment>
<keyword evidence="8" id="KW-0460">Magnesium</keyword>
<evidence type="ECO:0000256" key="10">
    <source>
        <dbReference type="ARBA" id="ARBA00048138"/>
    </source>
</evidence>
<dbReference type="GO" id="GO:0000287">
    <property type="term" value="F:magnesium ion binding"/>
    <property type="evidence" value="ECO:0007669"/>
    <property type="project" value="TreeGrafter"/>
</dbReference>
<keyword evidence="9" id="KW-0718">Serine biosynthesis</keyword>
<comment type="similarity">
    <text evidence="3">Belongs to the HAD-like hydrolase superfamily. SerB family.</text>
</comment>
<evidence type="ECO:0000256" key="4">
    <source>
        <dbReference type="ARBA" id="ARBA00012640"/>
    </source>
</evidence>
<evidence type="ECO:0000256" key="7">
    <source>
        <dbReference type="ARBA" id="ARBA00022801"/>
    </source>
</evidence>
<sequence length="282" mass="32166">MFSLVYAYRRKNECNLTQFIYEEFAAKIRLFYTVINGDFKRKAGYPWMTYLFAQRTSEDLRQLAYQSISYWLQYGKFERVTLTSPAELPSKAGVIVSHYDTGLAFPTELKELYHVLKANGIVVYVISASPVDVVQVAATHPDFGYGLDNEHVIGMYYNKDENGLIQPCMQPGKNITKGPGKTAVITEQLMPKHNEKQPLMLFGDSTGDYDMMVELQEAKLCVLFNRYMNDDTQKLAREAFDTIEDANPRVVLQGRDENKGSLRPSEKTILLGTQEEVLIHEA</sequence>
<dbReference type="InterPro" id="IPR023214">
    <property type="entry name" value="HAD_sf"/>
</dbReference>
<evidence type="ECO:0000256" key="5">
    <source>
        <dbReference type="ARBA" id="ARBA00022605"/>
    </source>
</evidence>
<comment type="catalytic activity">
    <reaction evidence="10">
        <text>O-phospho-L-serine + H2O = L-serine + phosphate</text>
        <dbReference type="Rhea" id="RHEA:21208"/>
        <dbReference type="ChEBI" id="CHEBI:15377"/>
        <dbReference type="ChEBI" id="CHEBI:33384"/>
        <dbReference type="ChEBI" id="CHEBI:43474"/>
        <dbReference type="ChEBI" id="CHEBI:57524"/>
        <dbReference type="EC" id="3.1.3.3"/>
    </reaction>
</comment>
<dbReference type="RefSeq" id="WP_160117046.1">
    <property type="nucleotide sequence ID" value="NZ_UNRR01000022.1"/>
</dbReference>
<dbReference type="OrthoDB" id="1633110at2"/>
<dbReference type="GO" id="GO:0036424">
    <property type="term" value="F:L-phosphoserine phosphatase activity"/>
    <property type="evidence" value="ECO:0007669"/>
    <property type="project" value="TreeGrafter"/>
</dbReference>
<proteinExistence type="inferred from homology"/>
<dbReference type="EC" id="3.1.3.3" evidence="4"/>
<dbReference type="PANTHER" id="PTHR43344:SF2">
    <property type="entry name" value="PHOSPHOSERINE PHOSPHATASE"/>
    <property type="match status" value="1"/>
</dbReference>
<dbReference type="Gene3D" id="3.40.50.1000">
    <property type="entry name" value="HAD superfamily/HAD-like"/>
    <property type="match status" value="1"/>
</dbReference>
<dbReference type="Proteomes" id="UP000262072">
    <property type="component" value="Unassembled WGS sequence"/>
</dbReference>
<dbReference type="AlphaFoldDB" id="A0A383TEY5"/>
<evidence type="ECO:0000256" key="3">
    <source>
        <dbReference type="ARBA" id="ARBA00009184"/>
    </source>
</evidence>
<evidence type="ECO:0000256" key="9">
    <source>
        <dbReference type="ARBA" id="ARBA00023299"/>
    </source>
</evidence>
<evidence type="ECO:0000256" key="8">
    <source>
        <dbReference type="ARBA" id="ARBA00022842"/>
    </source>
</evidence>
<evidence type="ECO:0000313" key="13">
    <source>
        <dbReference type="Proteomes" id="UP000262072"/>
    </source>
</evidence>
<dbReference type="GO" id="GO:0006564">
    <property type="term" value="P:L-serine biosynthetic process"/>
    <property type="evidence" value="ECO:0007669"/>
    <property type="project" value="UniProtKB-KW"/>
</dbReference>
<evidence type="ECO:0000313" key="12">
    <source>
        <dbReference type="EMBL" id="SYZ78932.1"/>
    </source>
</evidence>
<evidence type="ECO:0000256" key="2">
    <source>
        <dbReference type="ARBA" id="ARBA00005135"/>
    </source>
</evidence>
<keyword evidence="7" id="KW-0378">Hydrolase</keyword>
<dbReference type="SUPFAM" id="SSF56784">
    <property type="entry name" value="HAD-like"/>
    <property type="match status" value="1"/>
</dbReference>
<name>A0A383TEY5_9LACT</name>
<dbReference type="InterPro" id="IPR050582">
    <property type="entry name" value="HAD-like_SerB"/>
</dbReference>
<evidence type="ECO:0000256" key="11">
    <source>
        <dbReference type="ARBA" id="ARBA00048523"/>
    </source>
</evidence>
<evidence type="ECO:0000256" key="6">
    <source>
        <dbReference type="ARBA" id="ARBA00022723"/>
    </source>
</evidence>
<comment type="catalytic activity">
    <reaction evidence="11">
        <text>O-phospho-D-serine + H2O = D-serine + phosphate</text>
        <dbReference type="Rhea" id="RHEA:24873"/>
        <dbReference type="ChEBI" id="CHEBI:15377"/>
        <dbReference type="ChEBI" id="CHEBI:35247"/>
        <dbReference type="ChEBI" id="CHEBI:43474"/>
        <dbReference type="ChEBI" id="CHEBI:58680"/>
        <dbReference type="EC" id="3.1.3.3"/>
    </reaction>
</comment>
<comment type="cofactor">
    <cofactor evidence="1">
        <name>Mg(2+)</name>
        <dbReference type="ChEBI" id="CHEBI:18420"/>
    </cofactor>
</comment>
<protein>
    <recommendedName>
        <fullName evidence="4">phosphoserine phosphatase</fullName>
        <ecNumber evidence="4">3.1.3.3</ecNumber>
    </recommendedName>
</protein>